<dbReference type="Proteomes" id="UP000217199">
    <property type="component" value="Unassembled WGS sequence"/>
</dbReference>
<comment type="caution">
    <text evidence="4">The sequence shown here is derived from an EMBL/GenBank/DDBJ whole genome shotgun (WGS) entry which is preliminary data.</text>
</comment>
<comment type="similarity">
    <text evidence="1">Belongs to the HIBADH-related family. NP60 subfamily.</text>
</comment>
<dbReference type="PANTHER" id="PTHR43580">
    <property type="entry name" value="OXIDOREDUCTASE GLYR1-RELATED"/>
    <property type="match status" value="1"/>
</dbReference>
<evidence type="ECO:0000313" key="4">
    <source>
        <dbReference type="EMBL" id="PAV15534.1"/>
    </source>
</evidence>
<dbReference type="Gene3D" id="1.10.1040.10">
    <property type="entry name" value="N-(1-d-carboxylethyl)-l-norvaline Dehydrogenase, domain 2"/>
    <property type="match status" value="1"/>
</dbReference>
<dbReference type="InParanoid" id="A0A286U7N7"/>
<dbReference type="InterPro" id="IPR051265">
    <property type="entry name" value="HIBADH-related_NP60_sf"/>
</dbReference>
<dbReference type="Pfam" id="PF03446">
    <property type="entry name" value="NAD_binding_2"/>
    <property type="match status" value="1"/>
</dbReference>
<keyword evidence="5" id="KW-1185">Reference proteome</keyword>
<dbReference type="EMBL" id="NBII01000010">
    <property type="protein sequence ID" value="PAV15534.1"/>
    <property type="molecule type" value="Genomic_DNA"/>
</dbReference>
<feature type="domain" description="Phosphogluconate dehydrogenase NAD-binding putative C-terminal" evidence="3">
    <location>
        <begin position="211"/>
        <end position="291"/>
    </location>
</feature>
<dbReference type="InterPro" id="IPR008927">
    <property type="entry name" value="6-PGluconate_DH-like_C_sf"/>
</dbReference>
<proteinExistence type="inferred from homology"/>
<reference evidence="4 5" key="1">
    <citation type="journal article" date="2017" name="Mol. Ecol.">
        <title>Comparative and population genomic landscape of Phellinus noxius: A hypervariable fungus causing root rot in trees.</title>
        <authorList>
            <person name="Chung C.L."/>
            <person name="Lee T.J."/>
            <person name="Akiba M."/>
            <person name="Lee H.H."/>
            <person name="Kuo T.H."/>
            <person name="Liu D."/>
            <person name="Ke H.M."/>
            <person name="Yokoi T."/>
            <person name="Roa M.B."/>
            <person name="Lu M.J."/>
            <person name="Chang Y.Y."/>
            <person name="Ann P.J."/>
            <person name="Tsai J.N."/>
            <person name="Chen C.Y."/>
            <person name="Tzean S.S."/>
            <person name="Ota Y."/>
            <person name="Hattori T."/>
            <person name="Sahashi N."/>
            <person name="Liou R.F."/>
            <person name="Kikuchi T."/>
            <person name="Tsai I.J."/>
        </authorList>
    </citation>
    <scope>NUCLEOTIDE SEQUENCE [LARGE SCALE GENOMIC DNA]</scope>
    <source>
        <strain evidence="4 5">FFPRI411160</strain>
    </source>
</reference>
<organism evidence="4 5">
    <name type="scientific">Pyrrhoderma noxium</name>
    <dbReference type="NCBI Taxonomy" id="2282107"/>
    <lineage>
        <taxon>Eukaryota</taxon>
        <taxon>Fungi</taxon>
        <taxon>Dikarya</taxon>
        <taxon>Basidiomycota</taxon>
        <taxon>Agaricomycotina</taxon>
        <taxon>Agaricomycetes</taxon>
        <taxon>Hymenochaetales</taxon>
        <taxon>Hymenochaetaceae</taxon>
        <taxon>Pyrrhoderma</taxon>
    </lineage>
</organism>
<dbReference type="GO" id="GO:0050661">
    <property type="term" value="F:NADP binding"/>
    <property type="evidence" value="ECO:0007669"/>
    <property type="project" value="InterPro"/>
</dbReference>
<sequence>MPTIKIAVVGAGSMGAAIGSRLVNAGCIVFSVLQGRSRATQERAANAGLQDINFSKLPTEVDWVLSILPPSEAMNFAKSFLSSYKAVPLENKRKTTAFVDCNAVSPSTAKQIGELFDNSGIAFLDAGIIGGPPNGGYNPTIYASANFVNTSYLDIFESFSSFGLKVRILRGDESSPGKVGDASALKMSYAGITKGITGLLSTMILSAHAASPATSKALLEELSMSQATPSSILTRIKSGVPSMIPKAYRWVGEMNEIASFVDAGLKVPQSSPDATYEIGNIYRGLAALYQRIEDSRSCDKFWAFILPVIILCLLITIDRTPRSTVVDRSDLRLTAGFPFDFIPLSRYRNDAASDETPEGEFKITVITIYQEEGGSVVGDILNAPNVFAPEEKLITLPFEERCKFLTQLGRMHQVGYCPTLDLGGGNIGLAVDRAIRIGHLKELKKHNCPWDGVWNFGQAAPASEDFKCATLYEAARQCGIWTATFPTVRVGDDTFLAFTTTTTVTYEE</sequence>
<dbReference type="InterPro" id="IPR015814">
    <property type="entry name" value="Pgluconate_DH_NAD-bd_C"/>
</dbReference>
<evidence type="ECO:0000259" key="3">
    <source>
        <dbReference type="Pfam" id="PF09130"/>
    </source>
</evidence>
<dbReference type="PANTHER" id="PTHR43580:SF2">
    <property type="entry name" value="CYTOKINE-LIKE NUCLEAR FACTOR N-PAC"/>
    <property type="match status" value="1"/>
</dbReference>
<dbReference type="AlphaFoldDB" id="A0A286U7N7"/>
<protein>
    <recommendedName>
        <fullName evidence="6">6-phosphogluconate dehydrogenase C-terminal domain-like protein</fullName>
    </recommendedName>
</protein>
<dbReference type="InterPro" id="IPR013328">
    <property type="entry name" value="6PGD_dom2"/>
</dbReference>
<dbReference type="SUPFAM" id="SSF51735">
    <property type="entry name" value="NAD(P)-binding Rossmann-fold domains"/>
    <property type="match status" value="1"/>
</dbReference>
<accession>A0A286U7N7</accession>
<evidence type="ECO:0000256" key="1">
    <source>
        <dbReference type="ARBA" id="ARBA00007598"/>
    </source>
</evidence>
<feature type="domain" description="6-phosphogluconate dehydrogenase NADP-binding" evidence="2">
    <location>
        <begin position="5"/>
        <end position="143"/>
    </location>
</feature>
<dbReference type="InterPro" id="IPR036291">
    <property type="entry name" value="NAD(P)-bd_dom_sf"/>
</dbReference>
<evidence type="ECO:0000313" key="5">
    <source>
        <dbReference type="Proteomes" id="UP000217199"/>
    </source>
</evidence>
<dbReference type="OrthoDB" id="9988102at2759"/>
<evidence type="ECO:0000259" key="2">
    <source>
        <dbReference type="Pfam" id="PF03446"/>
    </source>
</evidence>
<dbReference type="STRING" id="2282107.A0A286U7N7"/>
<dbReference type="Pfam" id="PF09130">
    <property type="entry name" value="DUF1932"/>
    <property type="match status" value="1"/>
</dbReference>
<dbReference type="SUPFAM" id="SSF48179">
    <property type="entry name" value="6-phosphogluconate dehydrogenase C-terminal domain-like"/>
    <property type="match status" value="1"/>
</dbReference>
<name>A0A286U7N7_9AGAM</name>
<dbReference type="Gene3D" id="3.40.50.720">
    <property type="entry name" value="NAD(P)-binding Rossmann-like Domain"/>
    <property type="match status" value="1"/>
</dbReference>
<dbReference type="InterPro" id="IPR006115">
    <property type="entry name" value="6PGDH_NADP-bd"/>
</dbReference>
<evidence type="ECO:0008006" key="6">
    <source>
        <dbReference type="Google" id="ProtNLM"/>
    </source>
</evidence>
<gene>
    <name evidence="4" type="ORF">PNOK_0929800</name>
</gene>